<accession>A0A1B6DJA2</accession>
<dbReference type="Pfam" id="PF05225">
    <property type="entry name" value="HTH_psq"/>
    <property type="match status" value="1"/>
</dbReference>
<dbReference type="EMBL" id="GEDC01011514">
    <property type="protein sequence ID" value="JAS25784.1"/>
    <property type="molecule type" value="Transcribed_RNA"/>
</dbReference>
<dbReference type="PANTHER" id="PTHR19303">
    <property type="entry name" value="TRANSPOSON"/>
    <property type="match status" value="1"/>
</dbReference>
<dbReference type="PANTHER" id="PTHR19303:SF71">
    <property type="entry name" value="ZINC FINGER PHD-TYPE DOMAIN-CONTAINING PROTEIN"/>
    <property type="match status" value="1"/>
</dbReference>
<dbReference type="GO" id="GO:0003677">
    <property type="term" value="F:DNA binding"/>
    <property type="evidence" value="ECO:0007669"/>
    <property type="project" value="InterPro"/>
</dbReference>
<dbReference type="Gene3D" id="1.10.10.60">
    <property type="entry name" value="Homeodomain-like"/>
    <property type="match status" value="1"/>
</dbReference>
<gene>
    <name evidence="2" type="ORF">g.916</name>
</gene>
<dbReference type="InterPro" id="IPR050863">
    <property type="entry name" value="CenT-Element_Derived"/>
</dbReference>
<evidence type="ECO:0000259" key="1">
    <source>
        <dbReference type="Pfam" id="PF05225"/>
    </source>
</evidence>
<sequence>RLSLQEAAAQFGVPKITLYRRVKKEGSSKDASKKVLGRYRNCFTIEQENMLLEHCLFMESRMFGIRMKDLRALAYQFAVRNGIDHPFNNDLALAGKDWAISFLKRNRKLTLRLPEKTSLARATAFNKSNVNSFFKLLKELNYNFHFKPSRIFNVDETAVSTVPNRPSKILSCKGKKQVGSLSSAERGTTTTAAICFSAAGQYIPPLMIFPRSR</sequence>
<name>A0A1B6DJA2_9HEMI</name>
<proteinExistence type="predicted"/>
<dbReference type="InterPro" id="IPR007889">
    <property type="entry name" value="HTH_Psq"/>
</dbReference>
<reference evidence="2" key="1">
    <citation type="submission" date="2015-12" db="EMBL/GenBank/DDBJ databases">
        <title>De novo transcriptome assembly of four potential Pierce s Disease insect vectors from Arizona vineyards.</title>
        <authorList>
            <person name="Tassone E.E."/>
        </authorList>
    </citation>
    <scope>NUCLEOTIDE SEQUENCE</scope>
</reference>
<organism evidence="2">
    <name type="scientific">Clastoptera arizonana</name>
    <name type="common">Arizona spittle bug</name>
    <dbReference type="NCBI Taxonomy" id="38151"/>
    <lineage>
        <taxon>Eukaryota</taxon>
        <taxon>Metazoa</taxon>
        <taxon>Ecdysozoa</taxon>
        <taxon>Arthropoda</taxon>
        <taxon>Hexapoda</taxon>
        <taxon>Insecta</taxon>
        <taxon>Pterygota</taxon>
        <taxon>Neoptera</taxon>
        <taxon>Paraneoptera</taxon>
        <taxon>Hemiptera</taxon>
        <taxon>Auchenorrhyncha</taxon>
        <taxon>Cercopoidea</taxon>
        <taxon>Clastopteridae</taxon>
        <taxon>Clastoptera</taxon>
    </lineage>
</organism>
<evidence type="ECO:0000313" key="2">
    <source>
        <dbReference type="EMBL" id="JAS25784.1"/>
    </source>
</evidence>
<protein>
    <recommendedName>
        <fullName evidence="1">HTH psq-type domain-containing protein</fullName>
    </recommendedName>
</protein>
<dbReference type="GO" id="GO:0005634">
    <property type="term" value="C:nucleus"/>
    <property type="evidence" value="ECO:0007669"/>
    <property type="project" value="TreeGrafter"/>
</dbReference>
<feature type="domain" description="HTH psq-type" evidence="1">
    <location>
        <begin position="2"/>
        <end position="26"/>
    </location>
</feature>
<feature type="non-terminal residue" evidence="2">
    <location>
        <position position="1"/>
    </location>
</feature>
<feature type="non-terminal residue" evidence="2">
    <location>
        <position position="213"/>
    </location>
</feature>
<dbReference type="AlphaFoldDB" id="A0A1B6DJA2"/>